<protein>
    <recommendedName>
        <fullName evidence="3">tetrahydrofolate synthase</fullName>
        <ecNumber evidence="3">6.3.2.17</ecNumber>
    </recommendedName>
    <alternativeName>
        <fullName evidence="9">Tetrahydrofolylpolyglutamate synthase</fullName>
    </alternativeName>
</protein>
<dbReference type="Pfam" id="PF02875">
    <property type="entry name" value="Mur_ligase_C"/>
    <property type="match status" value="1"/>
</dbReference>
<dbReference type="EC" id="6.3.2.17" evidence="3"/>
<evidence type="ECO:0000256" key="9">
    <source>
        <dbReference type="ARBA" id="ARBA00030592"/>
    </source>
</evidence>
<dbReference type="FunFam" id="3.40.1190.10:FF:000011">
    <property type="entry name" value="Folylpolyglutamate synthase/dihydrofolate synthase"/>
    <property type="match status" value="1"/>
</dbReference>
<evidence type="ECO:0000313" key="14">
    <source>
        <dbReference type="EMBL" id="KIS21990.1"/>
    </source>
</evidence>
<dbReference type="InterPro" id="IPR001645">
    <property type="entry name" value="Folylpolyglutamate_synth"/>
</dbReference>
<keyword evidence="4 11" id="KW-0436">Ligase</keyword>
<evidence type="ECO:0000256" key="3">
    <source>
        <dbReference type="ARBA" id="ARBA00013025"/>
    </source>
</evidence>
<dbReference type="PANTHER" id="PTHR11136">
    <property type="entry name" value="FOLYLPOLYGLUTAMATE SYNTHASE-RELATED"/>
    <property type="match status" value="1"/>
</dbReference>
<evidence type="ECO:0000256" key="2">
    <source>
        <dbReference type="ARBA" id="ARBA00008276"/>
    </source>
</evidence>
<dbReference type="RefSeq" id="WP_003483496.1">
    <property type="nucleotide sequence ID" value="NZ_JXSU01000008.1"/>
</dbReference>
<comment type="similarity">
    <text evidence="2 11">Belongs to the folylpolyglutamate synthase family.</text>
</comment>
<comment type="caution">
    <text evidence="14">The sequence shown here is derived from an EMBL/GenBank/DDBJ whole genome shotgun (WGS) entry which is preliminary data.</text>
</comment>
<dbReference type="PIRSF" id="PIRSF001563">
    <property type="entry name" value="Folylpolyglu_synth"/>
    <property type="match status" value="1"/>
</dbReference>
<dbReference type="InterPro" id="IPR004101">
    <property type="entry name" value="Mur_ligase_C"/>
</dbReference>
<evidence type="ECO:0000256" key="4">
    <source>
        <dbReference type="ARBA" id="ARBA00022598"/>
    </source>
</evidence>
<keyword evidence="5" id="KW-0479">Metal-binding</keyword>
<keyword evidence="6 11" id="KW-0547">Nucleotide-binding</keyword>
<dbReference type="GO" id="GO:0005737">
    <property type="term" value="C:cytoplasm"/>
    <property type="evidence" value="ECO:0007669"/>
    <property type="project" value="TreeGrafter"/>
</dbReference>
<dbReference type="GO" id="GO:0046872">
    <property type="term" value="F:metal ion binding"/>
    <property type="evidence" value="ECO:0007669"/>
    <property type="project" value="UniProtKB-KW"/>
</dbReference>
<comment type="cofactor">
    <cofactor evidence="1">
        <name>Mg(2+)</name>
        <dbReference type="ChEBI" id="CHEBI:18420"/>
    </cofactor>
</comment>
<dbReference type="EMBL" id="JXSU01000008">
    <property type="protein sequence ID" value="KIS21990.1"/>
    <property type="molecule type" value="Genomic_DNA"/>
</dbReference>
<dbReference type="AlphaFoldDB" id="A0A0D1BP50"/>
<evidence type="ECO:0000256" key="10">
    <source>
        <dbReference type="ARBA" id="ARBA00047493"/>
    </source>
</evidence>
<dbReference type="PROSITE" id="PS01012">
    <property type="entry name" value="FOLYLPOLYGLU_SYNT_2"/>
    <property type="match status" value="1"/>
</dbReference>
<feature type="domain" description="Mur ligase C-terminal" evidence="12">
    <location>
        <begin position="299"/>
        <end position="417"/>
    </location>
</feature>
<dbReference type="PANTHER" id="PTHR11136:SF0">
    <property type="entry name" value="DIHYDROFOLATE SYNTHETASE-RELATED"/>
    <property type="match status" value="1"/>
</dbReference>
<dbReference type="InterPro" id="IPR036565">
    <property type="entry name" value="Mur-like_cat_sf"/>
</dbReference>
<dbReference type="Pfam" id="PF08245">
    <property type="entry name" value="Mur_ligase_M"/>
    <property type="match status" value="1"/>
</dbReference>
<dbReference type="HOGENOM" id="CLU_015869_1_2_9"/>
<dbReference type="SUPFAM" id="SSF53244">
    <property type="entry name" value="MurD-like peptide ligases, peptide-binding domain"/>
    <property type="match status" value="1"/>
</dbReference>
<feature type="domain" description="Mur ligase central" evidence="13">
    <location>
        <begin position="44"/>
        <end position="271"/>
    </location>
</feature>
<dbReference type="InterPro" id="IPR018109">
    <property type="entry name" value="Folylpolyglutamate_synth_CS"/>
</dbReference>
<gene>
    <name evidence="14" type="ORF">N495_15970</name>
</gene>
<reference evidence="14 15" key="1">
    <citation type="submission" date="2014-06" db="EMBL/GenBank/DDBJ databases">
        <title>Genome characterization of distinct group I Clostridium botulinum lineages.</title>
        <authorList>
            <person name="Giordani F."/>
            <person name="Anselmo A."/>
            <person name="Fillo S."/>
            <person name="Palozzi A.M."/>
            <person name="Fortunato A."/>
            <person name="Gentile B."/>
            <person name="Ciammaruconi A."/>
            <person name="Anniballi F."/>
            <person name="De Medici D."/>
            <person name="Lista F."/>
        </authorList>
    </citation>
    <scope>NUCLEOTIDE SEQUENCE [LARGE SCALE GENOMIC DNA]</scope>
    <source>
        <strain evidence="14 15">B2 450</strain>
    </source>
</reference>
<dbReference type="GO" id="GO:0004326">
    <property type="term" value="F:tetrahydrofolylpolyglutamate synthase activity"/>
    <property type="evidence" value="ECO:0007669"/>
    <property type="project" value="UniProtKB-EC"/>
</dbReference>
<proteinExistence type="inferred from homology"/>
<name>A0A0D1BP50_CLOBO</name>
<dbReference type="PATRIC" id="fig|1379739.3.peg.3585"/>
<dbReference type="Proteomes" id="UP000032250">
    <property type="component" value="Unassembled WGS sequence"/>
</dbReference>
<evidence type="ECO:0000256" key="5">
    <source>
        <dbReference type="ARBA" id="ARBA00022723"/>
    </source>
</evidence>
<dbReference type="GO" id="GO:0008841">
    <property type="term" value="F:dihydrofolate synthase activity"/>
    <property type="evidence" value="ECO:0007669"/>
    <property type="project" value="TreeGrafter"/>
</dbReference>
<comment type="catalytic activity">
    <reaction evidence="10">
        <text>(6S)-5,6,7,8-tetrahydrofolyl-(gamma-L-Glu)(n) + L-glutamate + ATP = (6S)-5,6,7,8-tetrahydrofolyl-(gamma-L-Glu)(n+1) + ADP + phosphate + H(+)</text>
        <dbReference type="Rhea" id="RHEA:10580"/>
        <dbReference type="Rhea" id="RHEA-COMP:14738"/>
        <dbReference type="Rhea" id="RHEA-COMP:14740"/>
        <dbReference type="ChEBI" id="CHEBI:15378"/>
        <dbReference type="ChEBI" id="CHEBI:29985"/>
        <dbReference type="ChEBI" id="CHEBI:30616"/>
        <dbReference type="ChEBI" id="CHEBI:43474"/>
        <dbReference type="ChEBI" id="CHEBI:141005"/>
        <dbReference type="ChEBI" id="CHEBI:456216"/>
        <dbReference type="EC" id="6.3.2.17"/>
    </reaction>
</comment>
<evidence type="ECO:0000256" key="11">
    <source>
        <dbReference type="PIRNR" id="PIRNR001563"/>
    </source>
</evidence>
<evidence type="ECO:0000313" key="15">
    <source>
        <dbReference type="Proteomes" id="UP000032250"/>
    </source>
</evidence>
<evidence type="ECO:0000259" key="13">
    <source>
        <dbReference type="Pfam" id="PF08245"/>
    </source>
</evidence>
<accession>A0A0D1BP50</accession>
<keyword evidence="8" id="KW-0460">Magnesium</keyword>
<dbReference type="Gene3D" id="3.40.1190.10">
    <property type="entry name" value="Mur-like, catalytic domain"/>
    <property type="match status" value="1"/>
</dbReference>
<keyword evidence="7 11" id="KW-0067">ATP-binding</keyword>
<evidence type="ECO:0000256" key="7">
    <source>
        <dbReference type="ARBA" id="ARBA00022840"/>
    </source>
</evidence>
<dbReference type="GO" id="GO:0005524">
    <property type="term" value="F:ATP binding"/>
    <property type="evidence" value="ECO:0007669"/>
    <property type="project" value="UniProtKB-KW"/>
</dbReference>
<sequence>MDYKEAREYIQSKAKFGSNLGLERTEKLLELLENPHKRLRCIHIAGTNGKGSTTAMISAILKEAGYKVGMYTSPYIEEFEERIQINNYNIPKDDFSHIITKVANVVEKVGNMGYGNPTEFEIITVAMFYYFCLKKVDFAVIEVGLGGRLDSTNVLEPILSIITSISYDHMNILGETLEKIAYEKAGIIKKAPVIIYPQKKESEKIIEKVCKEKKSELIKVEDNLINVKREIIQKNIGQQSFKLKTKEDTYNICLSLLGEHQIKNCIVVILAIEKLIKLGIKIEKIYIISALKKVKWPARLEIVNKNPLTVIDGAHNMEGIEGLKNNVNKYFKYNKLILILGILKDKQVEDMIKTLVPLADRVLTVTPHNDRGESSKELMHIALKYNNNCEYLEDYKECYNKGKSYYEEGDMILICGSLYMVGDMRKLIK</sequence>
<dbReference type="OrthoDB" id="9809356at2"/>
<dbReference type="Gene3D" id="3.90.190.20">
    <property type="entry name" value="Mur ligase, C-terminal domain"/>
    <property type="match status" value="1"/>
</dbReference>
<dbReference type="InterPro" id="IPR036615">
    <property type="entry name" value="Mur_ligase_C_dom_sf"/>
</dbReference>
<dbReference type="InterPro" id="IPR013221">
    <property type="entry name" value="Mur_ligase_cen"/>
</dbReference>
<dbReference type="NCBIfam" id="TIGR01499">
    <property type="entry name" value="folC"/>
    <property type="match status" value="1"/>
</dbReference>
<dbReference type="SUPFAM" id="SSF53623">
    <property type="entry name" value="MurD-like peptide ligases, catalytic domain"/>
    <property type="match status" value="1"/>
</dbReference>
<evidence type="ECO:0000256" key="1">
    <source>
        <dbReference type="ARBA" id="ARBA00001946"/>
    </source>
</evidence>
<evidence type="ECO:0000256" key="6">
    <source>
        <dbReference type="ARBA" id="ARBA00022741"/>
    </source>
</evidence>
<evidence type="ECO:0000256" key="8">
    <source>
        <dbReference type="ARBA" id="ARBA00022842"/>
    </source>
</evidence>
<organism evidence="14 15">
    <name type="scientific">Clostridium botulinum B2 450</name>
    <dbReference type="NCBI Taxonomy" id="1379739"/>
    <lineage>
        <taxon>Bacteria</taxon>
        <taxon>Bacillati</taxon>
        <taxon>Bacillota</taxon>
        <taxon>Clostridia</taxon>
        <taxon>Eubacteriales</taxon>
        <taxon>Clostridiaceae</taxon>
        <taxon>Clostridium</taxon>
    </lineage>
</organism>
<evidence type="ECO:0000259" key="12">
    <source>
        <dbReference type="Pfam" id="PF02875"/>
    </source>
</evidence>